<name>A0AB38RQL9_RHOSG</name>
<dbReference type="EMBL" id="CP096568">
    <property type="protein sequence ID" value="UPU47113.1"/>
    <property type="molecule type" value="Genomic_DNA"/>
</dbReference>
<dbReference type="PANTHER" id="PTHR14969:SF13">
    <property type="entry name" value="AT30094P"/>
    <property type="match status" value="1"/>
</dbReference>
<dbReference type="Proteomes" id="UP000831484">
    <property type="component" value="Plasmid pdjl-6-5"/>
</dbReference>
<feature type="transmembrane region" description="Helical" evidence="1">
    <location>
        <begin position="92"/>
        <end position="113"/>
    </location>
</feature>
<evidence type="ECO:0000259" key="2">
    <source>
        <dbReference type="SMART" id="SM00014"/>
    </source>
</evidence>
<feature type="transmembrane region" description="Helical" evidence="1">
    <location>
        <begin position="165"/>
        <end position="183"/>
    </location>
</feature>
<organism evidence="3 4">
    <name type="scientific">Rhodococcus qingshengii JCM 15477</name>
    <dbReference type="NCBI Taxonomy" id="1303681"/>
    <lineage>
        <taxon>Bacteria</taxon>
        <taxon>Bacillati</taxon>
        <taxon>Actinomycetota</taxon>
        <taxon>Actinomycetes</taxon>
        <taxon>Mycobacteriales</taxon>
        <taxon>Nocardiaceae</taxon>
        <taxon>Rhodococcus</taxon>
        <taxon>Rhodococcus erythropolis group</taxon>
    </lineage>
</organism>
<keyword evidence="1" id="KW-1133">Transmembrane helix</keyword>
<dbReference type="AlphaFoldDB" id="A0AB38RQL9"/>
<dbReference type="CDD" id="cd03392">
    <property type="entry name" value="PAP2_like_2"/>
    <property type="match status" value="1"/>
</dbReference>
<dbReference type="Pfam" id="PF01569">
    <property type="entry name" value="PAP2"/>
    <property type="match status" value="1"/>
</dbReference>
<evidence type="ECO:0000256" key="1">
    <source>
        <dbReference type="SAM" id="Phobius"/>
    </source>
</evidence>
<accession>A0AB38RQL9</accession>
<evidence type="ECO:0000313" key="4">
    <source>
        <dbReference type="Proteomes" id="UP000831484"/>
    </source>
</evidence>
<feature type="transmembrane region" description="Helical" evidence="1">
    <location>
        <begin position="133"/>
        <end position="153"/>
    </location>
</feature>
<dbReference type="PANTHER" id="PTHR14969">
    <property type="entry name" value="SPHINGOSINE-1-PHOSPHATE PHOSPHOHYDROLASE"/>
    <property type="match status" value="1"/>
</dbReference>
<sequence length="242" mass="25965">MSHHPDTPGQPWIRPLIAAITCFAVLLVVGVFSKTWVIEHGLDLDEGIERHRTSWGVVLAEVVTDCAQPAVGVGVVFVLAAWLGMRRRRSDAILVLAIMAGTLIVSTVAKYAIREPRPPVSLWAMTPDTHWSFPSGHTAVAAAGVGIIVLLTAHSRSALRRGARLLAVLFALTVAASRLYLGVHYPSDVIASFLAAATAILAVHVGSHIPAGFRLVTGRWLRNGIDAPNVVDIEEPMREDSS</sequence>
<keyword evidence="1" id="KW-0472">Membrane</keyword>
<geneLocation type="plasmid" evidence="3 4">
    <name>pdjl-6-5</name>
</geneLocation>
<keyword evidence="3" id="KW-0614">Plasmid</keyword>
<dbReference type="SUPFAM" id="SSF48317">
    <property type="entry name" value="Acid phosphatase/Vanadium-dependent haloperoxidase"/>
    <property type="match status" value="1"/>
</dbReference>
<feature type="domain" description="Phosphatidic acid phosphatase type 2/haloperoxidase" evidence="2">
    <location>
        <begin position="92"/>
        <end position="204"/>
    </location>
</feature>
<feature type="transmembrane region" description="Helical" evidence="1">
    <location>
        <begin position="189"/>
        <end position="213"/>
    </location>
</feature>
<dbReference type="InterPro" id="IPR000326">
    <property type="entry name" value="PAP2/HPO"/>
</dbReference>
<dbReference type="RefSeq" id="WP_064074697.1">
    <property type="nucleotide sequence ID" value="NZ_CP096568.1"/>
</dbReference>
<keyword evidence="4" id="KW-1185">Reference proteome</keyword>
<feature type="transmembrane region" description="Helical" evidence="1">
    <location>
        <begin position="12"/>
        <end position="32"/>
    </location>
</feature>
<reference evidence="4" key="1">
    <citation type="journal article" date="2022" name="Environ. Microbiol.">
        <title>Functional analysis, diversity, and distribution of carbendazim hydrolases MheI and CbmA, responsible for the initial step in carbendazim degradation.</title>
        <authorList>
            <person name="Zhang M."/>
            <person name="Bai X."/>
            <person name="Li Q."/>
            <person name="Zhang L."/>
            <person name="Zhu Q."/>
            <person name="Gao S."/>
            <person name="Ke Z."/>
            <person name="Jiang M."/>
            <person name="Hu J."/>
            <person name="Qiu J."/>
            <person name="Hong Q."/>
        </authorList>
    </citation>
    <scope>NUCLEOTIDE SEQUENCE [LARGE SCALE GENOMIC DNA]</scope>
    <source>
        <strain evidence="4">djl-6</strain>
    </source>
</reference>
<evidence type="ECO:0000313" key="3">
    <source>
        <dbReference type="EMBL" id="UPU47113.1"/>
    </source>
</evidence>
<keyword evidence="1" id="KW-0812">Transmembrane</keyword>
<protein>
    <submittedName>
        <fullName evidence="3">Phosphatase PAP2 family protein</fullName>
    </submittedName>
</protein>
<dbReference type="InterPro" id="IPR036938">
    <property type="entry name" value="PAP2/HPO_sf"/>
</dbReference>
<dbReference type="Gene3D" id="1.20.144.10">
    <property type="entry name" value="Phosphatidic acid phosphatase type 2/haloperoxidase"/>
    <property type="match status" value="2"/>
</dbReference>
<gene>
    <name evidence="3" type="ORF">M0639_34130</name>
</gene>
<proteinExistence type="predicted"/>
<dbReference type="SMART" id="SM00014">
    <property type="entry name" value="acidPPc"/>
    <property type="match status" value="1"/>
</dbReference>